<feature type="compositionally biased region" description="Basic and acidic residues" evidence="1">
    <location>
        <begin position="25"/>
        <end position="38"/>
    </location>
</feature>
<proteinExistence type="predicted"/>
<gene>
    <name evidence="2" type="ORF">SEVIR_5G261850v2</name>
</gene>
<sequence>MPRRRRPRGARGAGAGRLRRRGERRRGLGDGRPRRGGDAGRAGEQLVVGQARRREDVDGDVPGGALGVRPPVHLHDPAPAREARLRGRSPQRRRREEGRGPVVRLVTGEKPSAPSHTPLRVLPL</sequence>
<evidence type="ECO:0000313" key="2">
    <source>
        <dbReference type="EMBL" id="TKW15796.1"/>
    </source>
</evidence>
<feature type="compositionally biased region" description="Basic and acidic residues" evidence="1">
    <location>
        <begin position="73"/>
        <end position="85"/>
    </location>
</feature>
<evidence type="ECO:0000313" key="3">
    <source>
        <dbReference type="Proteomes" id="UP000298652"/>
    </source>
</evidence>
<feature type="region of interest" description="Disordered" evidence="1">
    <location>
        <begin position="1"/>
        <end position="124"/>
    </location>
</feature>
<dbReference type="Gramene" id="TKW15796">
    <property type="protein sequence ID" value="TKW15796"/>
    <property type="gene ID" value="SEVIR_5G261850v2"/>
</dbReference>
<dbReference type="Proteomes" id="UP000298652">
    <property type="component" value="Chromosome 5"/>
</dbReference>
<dbReference type="EMBL" id="CM016556">
    <property type="protein sequence ID" value="TKW15796.1"/>
    <property type="molecule type" value="Genomic_DNA"/>
</dbReference>
<reference evidence="2" key="1">
    <citation type="submission" date="2019-03" db="EMBL/GenBank/DDBJ databases">
        <title>WGS assembly of Setaria viridis.</title>
        <authorList>
            <person name="Huang P."/>
            <person name="Jenkins J."/>
            <person name="Grimwood J."/>
            <person name="Barry K."/>
            <person name="Healey A."/>
            <person name="Mamidi S."/>
            <person name="Sreedasyam A."/>
            <person name="Shu S."/>
            <person name="Feldman M."/>
            <person name="Wu J."/>
            <person name="Yu Y."/>
            <person name="Chen C."/>
            <person name="Johnson J."/>
            <person name="Rokhsar D."/>
            <person name="Baxter I."/>
            <person name="Schmutz J."/>
            <person name="Brutnell T."/>
            <person name="Kellogg E."/>
        </authorList>
    </citation>
    <scope>NUCLEOTIDE SEQUENCE [LARGE SCALE GENOMIC DNA]</scope>
</reference>
<organism evidence="2 3">
    <name type="scientific">Setaria viridis</name>
    <name type="common">Green bristlegrass</name>
    <name type="synonym">Setaria italica subsp. viridis</name>
    <dbReference type="NCBI Taxonomy" id="4556"/>
    <lineage>
        <taxon>Eukaryota</taxon>
        <taxon>Viridiplantae</taxon>
        <taxon>Streptophyta</taxon>
        <taxon>Embryophyta</taxon>
        <taxon>Tracheophyta</taxon>
        <taxon>Spermatophyta</taxon>
        <taxon>Magnoliopsida</taxon>
        <taxon>Liliopsida</taxon>
        <taxon>Poales</taxon>
        <taxon>Poaceae</taxon>
        <taxon>PACMAD clade</taxon>
        <taxon>Panicoideae</taxon>
        <taxon>Panicodae</taxon>
        <taxon>Paniceae</taxon>
        <taxon>Cenchrinae</taxon>
        <taxon>Setaria</taxon>
    </lineage>
</organism>
<dbReference type="AlphaFoldDB" id="A0A4V6D6U7"/>
<protein>
    <submittedName>
        <fullName evidence="2">Uncharacterized protein</fullName>
    </submittedName>
</protein>
<accession>A0A4V6D6U7</accession>
<keyword evidence="3" id="KW-1185">Reference proteome</keyword>
<evidence type="ECO:0000256" key="1">
    <source>
        <dbReference type="SAM" id="MobiDB-lite"/>
    </source>
</evidence>
<name>A0A4V6D6U7_SETVI</name>